<name>A0A418VHZ7_9DEIO</name>
<evidence type="ECO:0000313" key="1">
    <source>
        <dbReference type="EMBL" id="RJF75670.1"/>
    </source>
</evidence>
<reference evidence="1 2" key="1">
    <citation type="submission" date="2018-09" db="EMBL/GenBank/DDBJ databases">
        <authorList>
            <person name="Zhu H."/>
        </authorList>
    </citation>
    <scope>NUCLEOTIDE SEQUENCE [LARGE SCALE GENOMIC DNA]</scope>
    <source>
        <strain evidence="1 2">K2S05-167</strain>
    </source>
</reference>
<organism evidence="1 2">
    <name type="scientific">Deinococcus cavernae</name>
    <dbReference type="NCBI Taxonomy" id="2320857"/>
    <lineage>
        <taxon>Bacteria</taxon>
        <taxon>Thermotogati</taxon>
        <taxon>Deinococcota</taxon>
        <taxon>Deinococci</taxon>
        <taxon>Deinococcales</taxon>
        <taxon>Deinococcaceae</taxon>
        <taxon>Deinococcus</taxon>
    </lineage>
</organism>
<dbReference type="AlphaFoldDB" id="A0A418VHZ7"/>
<accession>A0A418VHZ7</accession>
<proteinExistence type="predicted"/>
<evidence type="ECO:0008006" key="3">
    <source>
        <dbReference type="Google" id="ProtNLM"/>
    </source>
</evidence>
<gene>
    <name evidence="1" type="ORF">D3875_01075</name>
</gene>
<dbReference type="Proteomes" id="UP000286287">
    <property type="component" value="Unassembled WGS sequence"/>
</dbReference>
<protein>
    <recommendedName>
        <fullName evidence="3">DNA-binding protein</fullName>
    </recommendedName>
</protein>
<sequence length="61" mass="6929">MTVAEAIQYQKEVWGRVVFGRDALYAIARTKTVPVVRVGKGRMYFPRTSLEALLNGNQENE</sequence>
<comment type="caution">
    <text evidence="1">The sequence shown here is derived from an EMBL/GenBank/DDBJ whole genome shotgun (WGS) entry which is preliminary data.</text>
</comment>
<keyword evidence="2" id="KW-1185">Reference proteome</keyword>
<evidence type="ECO:0000313" key="2">
    <source>
        <dbReference type="Proteomes" id="UP000286287"/>
    </source>
</evidence>
<dbReference type="EMBL" id="QYUJ01000004">
    <property type="protein sequence ID" value="RJF75670.1"/>
    <property type="molecule type" value="Genomic_DNA"/>
</dbReference>